<dbReference type="OrthoDB" id="2017576at2759"/>
<proteinExistence type="predicted"/>
<dbReference type="InterPro" id="IPR007021">
    <property type="entry name" value="DUF659"/>
</dbReference>
<evidence type="ECO:0000313" key="3">
    <source>
        <dbReference type="EMBL" id="KAG6761795.1"/>
    </source>
</evidence>
<dbReference type="PANTHER" id="PTHR32166">
    <property type="entry name" value="OSJNBA0013A04.12 PROTEIN"/>
    <property type="match status" value="1"/>
</dbReference>
<gene>
    <name evidence="3" type="ORF">POTOM_035031</name>
</gene>
<name>A0A8X8CPL5_POPTO</name>
<sequence length="611" mass="68726">MPSESDKWGWEHVSVFGGFDRGSGTKRWKCNHCNLRYNGSYSRVRAHLLGFSGVGVKSCPSIDRSLREAFQVLEEERVAQKKKTSSVTGKPGKLIRTSQPTLAWKTITKEDVDDIVARFFYADGLNIDTINSSYFREMVKAIGSFGSGYELPSIDKLSDSFLSKEKGRIEKSVALVRESWPHTGCTILCAGRLDGALGSLNISIFVSSPRGLVFLKAVDVDDTDEGQHVFTSALTDTIMEVGPTNVLQIVSHLGDACKSSESYVLSKFSNIFWSPCTSHSMFMLMEEIAEVEWVFGLRQSLQDMVVSEDWKQWKHNIAEDVVNVESAILDDGFWRKAHSLLQLYEPFVRLLATIDIGKSVLGAAYDWRFQALEALRSQAIDDGILNQLEGLVENRWDVLFSPLHAAGYLLNPRYIGKGQTKDKSVMRGWKATLERYEGESTARRVLREQLSSYWHLEGSLGEEDAVDCRDKMDPVAWWENFGFETPSLQTLAIKVLSQVSSVAMFEEIWQANDFPCREAAGRLGVQKMEDLFFIHNNLRLHGRINGNLCFSFAQRNAFSSSSSGVKTWEGLHLDQSNAMDDPFELFAVMLTSGKSISAWIKSGEENKKRRV</sequence>
<dbReference type="EMBL" id="JAAWWB010000018">
    <property type="protein sequence ID" value="KAG6761795.1"/>
    <property type="molecule type" value="Genomic_DNA"/>
</dbReference>
<keyword evidence="4" id="KW-1185">Reference proteome</keyword>
<reference evidence="3" key="1">
    <citation type="journal article" date="2020" name="bioRxiv">
        <title>Hybrid origin of Populus tomentosa Carr. identified through genome sequencing and phylogenomic analysis.</title>
        <authorList>
            <person name="An X."/>
            <person name="Gao K."/>
            <person name="Chen Z."/>
            <person name="Li J."/>
            <person name="Yang X."/>
            <person name="Yang X."/>
            <person name="Zhou J."/>
            <person name="Guo T."/>
            <person name="Zhao T."/>
            <person name="Huang S."/>
            <person name="Miao D."/>
            <person name="Khan W.U."/>
            <person name="Rao P."/>
            <person name="Ye M."/>
            <person name="Lei B."/>
            <person name="Liao W."/>
            <person name="Wang J."/>
            <person name="Ji L."/>
            <person name="Li Y."/>
            <person name="Guo B."/>
            <person name="Mustafa N.S."/>
            <person name="Li S."/>
            <person name="Yun Q."/>
            <person name="Keller S.R."/>
            <person name="Mao J."/>
            <person name="Zhang R."/>
            <person name="Strauss S.H."/>
        </authorList>
    </citation>
    <scope>NUCLEOTIDE SEQUENCE</scope>
    <source>
        <strain evidence="3">GM15</strain>
        <tissue evidence="3">Leaf</tissue>
    </source>
</reference>
<feature type="domain" description="DUF659" evidence="1">
    <location>
        <begin position="152"/>
        <end position="294"/>
    </location>
</feature>
<feature type="domain" description="HAT C-terminal dimerisation" evidence="2">
    <location>
        <begin position="464"/>
        <end position="537"/>
    </location>
</feature>
<dbReference type="PANTHER" id="PTHR32166:SF85">
    <property type="entry name" value="DIMERIZATION, PUTATIVE-RELATED"/>
    <property type="match status" value="1"/>
</dbReference>
<dbReference type="Proteomes" id="UP000886885">
    <property type="component" value="Chromosome 9D"/>
</dbReference>
<dbReference type="Pfam" id="PF05699">
    <property type="entry name" value="Dimer_Tnp_hAT"/>
    <property type="match status" value="1"/>
</dbReference>
<comment type="caution">
    <text evidence="3">The sequence shown here is derived from an EMBL/GenBank/DDBJ whole genome shotgun (WGS) entry which is preliminary data.</text>
</comment>
<evidence type="ECO:0000313" key="4">
    <source>
        <dbReference type="Proteomes" id="UP000886885"/>
    </source>
</evidence>
<dbReference type="AlphaFoldDB" id="A0A8X8CPL5"/>
<evidence type="ECO:0000259" key="2">
    <source>
        <dbReference type="Pfam" id="PF05699"/>
    </source>
</evidence>
<organism evidence="3 4">
    <name type="scientific">Populus tomentosa</name>
    <name type="common">Chinese white poplar</name>
    <dbReference type="NCBI Taxonomy" id="118781"/>
    <lineage>
        <taxon>Eukaryota</taxon>
        <taxon>Viridiplantae</taxon>
        <taxon>Streptophyta</taxon>
        <taxon>Embryophyta</taxon>
        <taxon>Tracheophyta</taxon>
        <taxon>Spermatophyta</taxon>
        <taxon>Magnoliopsida</taxon>
        <taxon>eudicotyledons</taxon>
        <taxon>Gunneridae</taxon>
        <taxon>Pentapetalae</taxon>
        <taxon>rosids</taxon>
        <taxon>fabids</taxon>
        <taxon>Malpighiales</taxon>
        <taxon>Salicaceae</taxon>
        <taxon>Saliceae</taxon>
        <taxon>Populus</taxon>
    </lineage>
</organism>
<protein>
    <recommendedName>
        <fullName evidence="5">DUF659 domain-containing protein</fullName>
    </recommendedName>
</protein>
<evidence type="ECO:0000259" key="1">
    <source>
        <dbReference type="Pfam" id="PF04937"/>
    </source>
</evidence>
<dbReference type="Pfam" id="PF04937">
    <property type="entry name" value="DUF659"/>
    <property type="match status" value="1"/>
</dbReference>
<evidence type="ECO:0008006" key="5">
    <source>
        <dbReference type="Google" id="ProtNLM"/>
    </source>
</evidence>
<dbReference type="GO" id="GO:0046983">
    <property type="term" value="F:protein dimerization activity"/>
    <property type="evidence" value="ECO:0007669"/>
    <property type="project" value="InterPro"/>
</dbReference>
<dbReference type="InterPro" id="IPR008906">
    <property type="entry name" value="HATC_C_dom"/>
</dbReference>
<accession>A0A8X8CPL5</accession>